<evidence type="ECO:0000313" key="1">
    <source>
        <dbReference type="EMBL" id="KAA0677342.1"/>
    </source>
</evidence>
<dbReference type="AlphaFoldDB" id="A0A6L3AS29"/>
<dbReference type="EMBL" id="QOKV01000035">
    <property type="protein sequence ID" value="KAA0677342.1"/>
    <property type="molecule type" value="Genomic_DNA"/>
</dbReference>
<dbReference type="RefSeq" id="WP_149168024.1">
    <property type="nucleotide sequence ID" value="NZ_QOKV01000035.1"/>
</dbReference>
<dbReference type="Proteomes" id="UP000476837">
    <property type="component" value="Unassembled WGS sequence"/>
</dbReference>
<comment type="caution">
    <text evidence="1">The sequence shown here is derived from an EMBL/GenBank/DDBJ whole genome shotgun (WGS) entry which is preliminary data.</text>
</comment>
<organism evidence="1 2">
    <name type="scientific">Azospirillum brasilense</name>
    <dbReference type="NCBI Taxonomy" id="192"/>
    <lineage>
        <taxon>Bacteria</taxon>
        <taxon>Pseudomonadati</taxon>
        <taxon>Pseudomonadota</taxon>
        <taxon>Alphaproteobacteria</taxon>
        <taxon>Rhodospirillales</taxon>
        <taxon>Azospirillaceae</taxon>
        <taxon>Azospirillum</taxon>
    </lineage>
</organism>
<reference evidence="1 2" key="1">
    <citation type="submission" date="2018-07" db="EMBL/GenBank/DDBJ databases">
        <title>Genome sequence of Roseomonas fauriae ATCC 49958.</title>
        <authorList>
            <person name="Sant'Anna F.H."/>
            <person name="Baldani J.I."/>
            <person name="Zilli J.E."/>
            <person name="Reis V.M."/>
            <person name="Hartmann A."/>
            <person name="Cruz L."/>
            <person name="de Souza E.M."/>
            <person name="de Oliveira Pedrosa F."/>
            <person name="Passaglia L.M.P."/>
        </authorList>
    </citation>
    <scope>NUCLEOTIDE SEQUENCE [LARGE SCALE GENOMIC DNA]</scope>
    <source>
        <strain evidence="1 2">ATCC 49958</strain>
    </source>
</reference>
<name>A0A6L3AS29_AZOBR</name>
<sequence>MPQPCRAGACQAGAGAPRVWVVFRGEAELWWLRLLKPGFRHCFALLHDGRHWVIVDPLSPFTDVSVLDLPAAFDLPGWYHGIGMAVAPAPVRRGLTRPAPWAPFTCVEAVKRLLGLHAPGVLTPWQLYRRLTRPAAAS</sequence>
<protein>
    <submittedName>
        <fullName evidence="1">Uncharacterized protein</fullName>
    </submittedName>
</protein>
<proteinExistence type="predicted"/>
<evidence type="ECO:0000313" key="2">
    <source>
        <dbReference type="Proteomes" id="UP000476837"/>
    </source>
</evidence>
<gene>
    <name evidence="1" type="ORF">DS837_29475</name>
</gene>
<accession>A0A6L3AS29</accession>